<sequence length="293" mass="33935">MFEYMNIYRNPTGQKFYIVIKEDTKYHEKHTKNDLLKLIDDFRHNEKWVSRGPYGWYEDYLNYLQTEDDVPTLDSDGLPVNPDEFYSYLQDSFLQNSDYIHYKLASDIIFNENENDINKQIEVSRLIFYSTDLLKTNDQVDFIFDNAILIILTIIMIDVDLYGFLWLMGLTIESVSSVCLIMSVGFAVDYAVHIIHCYTTSKQKTRKEKVIQSITKIGSSVLLGGLTTFFGLTPIILFATSEIFRILVKILYATIISGLLHGFVFLPVVLQFLGAKESISDIKQKEDENNQTK</sequence>
<keyword evidence="1" id="KW-0812">Transmembrane</keyword>
<dbReference type="GO" id="GO:0016020">
    <property type="term" value="C:membrane"/>
    <property type="evidence" value="ECO:0007669"/>
    <property type="project" value="TreeGrafter"/>
</dbReference>
<feature type="transmembrane region" description="Helical" evidence="1">
    <location>
        <begin position="217"/>
        <end position="238"/>
    </location>
</feature>
<keyword evidence="1" id="KW-0472">Membrane</keyword>
<dbReference type="PANTHER" id="PTHR10796:SF92">
    <property type="entry name" value="PATCHED-RELATED, ISOFORM A"/>
    <property type="match status" value="1"/>
</dbReference>
<dbReference type="PANTHER" id="PTHR10796">
    <property type="entry name" value="PATCHED-RELATED"/>
    <property type="match status" value="1"/>
</dbReference>
<feature type="transmembrane region" description="Helical" evidence="1">
    <location>
        <begin position="147"/>
        <end position="169"/>
    </location>
</feature>
<name>A0AAV7YW17_9EUKA</name>
<keyword evidence="1" id="KW-1133">Transmembrane helix</keyword>
<gene>
    <name evidence="2" type="ORF">M0812_21046</name>
</gene>
<dbReference type="AlphaFoldDB" id="A0AAV7YW17"/>
<feature type="transmembrane region" description="Helical" evidence="1">
    <location>
        <begin position="250"/>
        <end position="275"/>
    </location>
</feature>
<organism evidence="2 3">
    <name type="scientific">Anaeramoeba flamelloides</name>
    <dbReference type="NCBI Taxonomy" id="1746091"/>
    <lineage>
        <taxon>Eukaryota</taxon>
        <taxon>Metamonada</taxon>
        <taxon>Anaeramoebidae</taxon>
        <taxon>Anaeramoeba</taxon>
    </lineage>
</organism>
<dbReference type="Gene3D" id="1.20.1640.10">
    <property type="entry name" value="Multidrug efflux transporter AcrB transmembrane domain"/>
    <property type="match status" value="1"/>
</dbReference>
<dbReference type="Proteomes" id="UP001146793">
    <property type="component" value="Unassembled WGS sequence"/>
</dbReference>
<accession>A0AAV7YW17</accession>
<evidence type="ECO:0000313" key="2">
    <source>
        <dbReference type="EMBL" id="KAJ3432115.1"/>
    </source>
</evidence>
<proteinExistence type="predicted"/>
<dbReference type="SUPFAM" id="SSF82866">
    <property type="entry name" value="Multidrug efflux transporter AcrB transmembrane domain"/>
    <property type="match status" value="1"/>
</dbReference>
<dbReference type="EMBL" id="JANTQA010000047">
    <property type="protein sequence ID" value="KAJ3432115.1"/>
    <property type="molecule type" value="Genomic_DNA"/>
</dbReference>
<dbReference type="InterPro" id="IPR051697">
    <property type="entry name" value="Patched_domain-protein"/>
</dbReference>
<evidence type="ECO:0000313" key="3">
    <source>
        <dbReference type="Proteomes" id="UP001146793"/>
    </source>
</evidence>
<reference evidence="2" key="1">
    <citation type="submission" date="2022-08" db="EMBL/GenBank/DDBJ databases">
        <title>Novel sulphate-reducing endosymbionts in the free-living metamonad Anaeramoeba.</title>
        <authorList>
            <person name="Jerlstrom-Hultqvist J."/>
            <person name="Cepicka I."/>
            <person name="Gallot-Lavallee L."/>
            <person name="Salas-Leiva D."/>
            <person name="Curtis B.A."/>
            <person name="Zahonova K."/>
            <person name="Pipaliya S."/>
            <person name="Dacks J."/>
            <person name="Roger A.J."/>
        </authorList>
    </citation>
    <scope>NUCLEOTIDE SEQUENCE</scope>
    <source>
        <strain evidence="2">Busselton2</strain>
    </source>
</reference>
<comment type="caution">
    <text evidence="2">The sequence shown here is derived from an EMBL/GenBank/DDBJ whole genome shotgun (WGS) entry which is preliminary data.</text>
</comment>
<feature type="transmembrane region" description="Helical" evidence="1">
    <location>
        <begin position="175"/>
        <end position="196"/>
    </location>
</feature>
<evidence type="ECO:0000256" key="1">
    <source>
        <dbReference type="SAM" id="Phobius"/>
    </source>
</evidence>
<protein>
    <submittedName>
        <fullName evidence="2">Patched domain-containing protein</fullName>
    </submittedName>
</protein>